<dbReference type="EMBL" id="CAEZVF010000002">
    <property type="protein sequence ID" value="CAB4613432.1"/>
    <property type="molecule type" value="Genomic_DNA"/>
</dbReference>
<evidence type="ECO:0000259" key="1">
    <source>
        <dbReference type="Pfam" id="PF26571"/>
    </source>
</evidence>
<name>A0A6J6HI76_9ZZZZ</name>
<protein>
    <submittedName>
        <fullName evidence="2">Unannotated protein</fullName>
    </submittedName>
</protein>
<gene>
    <name evidence="2" type="ORF">UFOPK1939_00023</name>
</gene>
<dbReference type="InterPro" id="IPR058593">
    <property type="entry name" value="ARB_07466-like_C"/>
</dbReference>
<dbReference type="Pfam" id="PF26571">
    <property type="entry name" value="VldE"/>
    <property type="match status" value="1"/>
</dbReference>
<sequence>MRATRWLVLLGLGVSFLVAQPLVTQAAPPSPVTRVFTQPIEPQTNYFAQKICDPIPRPGVVAVKDLLLKTYGDRVIYIPRYGCAGLSEHHEGRALDWMISVRKVDQKATADSFIAWLQKSDQFGNKIAMARRIGVMYIIWNNKIWRAYDPGRGWTEYKSCSTRPSTSNDTECHRDHVHISFTWDGAMAATSFYTGQVLDSGAPCGAIDSAGAAAPVQKGQQFVSLTPVRVLDSLRGLGVASAKKCRLEFTSNTSAGRQMEVQVAGRGGVPATGASAVALSVRTKTNAPSSVYLWPSGGTRTPSVAMKVAAGGSTRSTLVVPLGLDGKISLATSLGAQWISADVLGYYQQYGGMLFNPTEPRRVVTNVSIPANSTKTIKFGGRNGVPADGSGAFVLTVATSGATKSGTLRVYPAGATESITDVVSYRANARISSSVITASRRDGTIVIKNVNTVSAVQVTVDINGWYGTSGLGHTGTKPKRILDTTTGLGASGRVTSGRSVTFAVANQLGIPVNAKAVALQVLAIDPDTGTAARFKSTTALASSGYQVSVPTAASMAQYVVAPIGANGKVSLTGLTGSSNFRADVVGWWTPVTTQYVVSSALSVPTVLVPAQPTITGRVRPLALTSGGSVALQELKAGKWVKVGTSPIAPNGQFSVVVPVKTYGSHSYRVYKGASSCSPLGCTLKSFATKPLVVRAAQRYAVTMASSRTSVRSGSKITFTGKVAPTLVGSQVKVQVLSLGLWKTLGLATVQSTGAYSYPVVVKKRGLRQFRAYKASNNCSLGFCELRPAKSAIVQVTVR</sequence>
<proteinExistence type="predicted"/>
<evidence type="ECO:0000313" key="2">
    <source>
        <dbReference type="EMBL" id="CAB4613432.1"/>
    </source>
</evidence>
<feature type="domain" description="ARB-07466-like C-terminal" evidence="1">
    <location>
        <begin position="57"/>
        <end position="161"/>
    </location>
</feature>
<reference evidence="2" key="1">
    <citation type="submission" date="2020-05" db="EMBL/GenBank/DDBJ databases">
        <authorList>
            <person name="Chiriac C."/>
            <person name="Salcher M."/>
            <person name="Ghai R."/>
            <person name="Kavagutti S V."/>
        </authorList>
    </citation>
    <scope>NUCLEOTIDE SEQUENCE</scope>
</reference>
<accession>A0A6J6HI76</accession>
<organism evidence="2">
    <name type="scientific">freshwater metagenome</name>
    <dbReference type="NCBI Taxonomy" id="449393"/>
    <lineage>
        <taxon>unclassified sequences</taxon>
        <taxon>metagenomes</taxon>
        <taxon>ecological metagenomes</taxon>
    </lineage>
</organism>
<dbReference type="AlphaFoldDB" id="A0A6J6HI76"/>